<dbReference type="Proteomes" id="UP000789920">
    <property type="component" value="Unassembled WGS sequence"/>
</dbReference>
<accession>A0ACA9RW01</accession>
<feature type="non-terminal residue" evidence="1">
    <location>
        <position position="65"/>
    </location>
</feature>
<organism evidence="1 2">
    <name type="scientific">Racocetra persica</name>
    <dbReference type="NCBI Taxonomy" id="160502"/>
    <lineage>
        <taxon>Eukaryota</taxon>
        <taxon>Fungi</taxon>
        <taxon>Fungi incertae sedis</taxon>
        <taxon>Mucoromycota</taxon>
        <taxon>Glomeromycotina</taxon>
        <taxon>Glomeromycetes</taxon>
        <taxon>Diversisporales</taxon>
        <taxon>Gigasporaceae</taxon>
        <taxon>Racocetra</taxon>
    </lineage>
</organism>
<name>A0ACA9RW01_9GLOM</name>
<gene>
    <name evidence="1" type="ORF">RPERSI_LOCUS23926</name>
</gene>
<reference evidence="1" key="1">
    <citation type="submission" date="2021-06" db="EMBL/GenBank/DDBJ databases">
        <authorList>
            <person name="Kallberg Y."/>
            <person name="Tangrot J."/>
            <person name="Rosling A."/>
        </authorList>
    </citation>
    <scope>NUCLEOTIDE SEQUENCE</scope>
    <source>
        <strain evidence="1">MA461A</strain>
    </source>
</reference>
<keyword evidence="2" id="KW-1185">Reference proteome</keyword>
<dbReference type="EMBL" id="CAJVQC010075833">
    <property type="protein sequence ID" value="CAG8814152.1"/>
    <property type="molecule type" value="Genomic_DNA"/>
</dbReference>
<comment type="caution">
    <text evidence="1">The sequence shown here is derived from an EMBL/GenBank/DDBJ whole genome shotgun (WGS) entry which is preliminary data.</text>
</comment>
<evidence type="ECO:0000313" key="2">
    <source>
        <dbReference type="Proteomes" id="UP000789920"/>
    </source>
</evidence>
<sequence length="65" mass="7727">MDVSLICSKVKKTENKKHKNIHPILANKSDKQKLSEKRNENDKQNHQKRETKQQSKTTKKEKWAL</sequence>
<proteinExistence type="predicted"/>
<protein>
    <submittedName>
        <fullName evidence="1">4110_t:CDS:1</fullName>
    </submittedName>
</protein>
<evidence type="ECO:0000313" key="1">
    <source>
        <dbReference type="EMBL" id="CAG8814152.1"/>
    </source>
</evidence>